<organism evidence="8 9">
    <name type="scientific">Penstemon smallii</name>
    <dbReference type="NCBI Taxonomy" id="265156"/>
    <lineage>
        <taxon>Eukaryota</taxon>
        <taxon>Viridiplantae</taxon>
        <taxon>Streptophyta</taxon>
        <taxon>Embryophyta</taxon>
        <taxon>Tracheophyta</taxon>
        <taxon>Spermatophyta</taxon>
        <taxon>Magnoliopsida</taxon>
        <taxon>eudicotyledons</taxon>
        <taxon>Gunneridae</taxon>
        <taxon>Pentapetalae</taxon>
        <taxon>asterids</taxon>
        <taxon>lamiids</taxon>
        <taxon>Lamiales</taxon>
        <taxon>Plantaginaceae</taxon>
        <taxon>Cheloneae</taxon>
        <taxon>Penstemon</taxon>
    </lineage>
</organism>
<evidence type="ECO:0000256" key="1">
    <source>
        <dbReference type="ARBA" id="ARBA00004651"/>
    </source>
</evidence>
<dbReference type="GO" id="GO:0005886">
    <property type="term" value="C:plasma membrane"/>
    <property type="evidence" value="ECO:0007669"/>
    <property type="project" value="UniProtKB-SubCell"/>
</dbReference>
<feature type="transmembrane region" description="Helical" evidence="6">
    <location>
        <begin position="15"/>
        <end position="34"/>
    </location>
</feature>
<name>A0ABD3S1D0_9LAMI</name>
<evidence type="ECO:0000256" key="5">
    <source>
        <dbReference type="ARBA" id="ARBA00023136"/>
    </source>
</evidence>
<feature type="domain" description="Integral membrane bound transporter" evidence="7">
    <location>
        <begin position="224"/>
        <end position="342"/>
    </location>
</feature>
<keyword evidence="4 6" id="KW-1133">Transmembrane helix</keyword>
<gene>
    <name evidence="8" type="ORF">ACJIZ3_004199</name>
</gene>
<feature type="transmembrane region" description="Helical" evidence="6">
    <location>
        <begin position="261"/>
        <end position="280"/>
    </location>
</feature>
<keyword evidence="3 6" id="KW-0812">Transmembrane</keyword>
<evidence type="ECO:0000313" key="9">
    <source>
        <dbReference type="Proteomes" id="UP001634393"/>
    </source>
</evidence>
<evidence type="ECO:0000259" key="7">
    <source>
        <dbReference type="Pfam" id="PF13515"/>
    </source>
</evidence>
<comment type="subcellular location">
    <subcellularLocation>
        <location evidence="1">Cell membrane</location>
        <topology evidence="1">Multi-pass membrane protein</topology>
    </subcellularLocation>
</comment>
<dbReference type="EMBL" id="JBJXBP010000007">
    <property type="protein sequence ID" value="KAL3818294.1"/>
    <property type="molecule type" value="Genomic_DNA"/>
</dbReference>
<evidence type="ECO:0000256" key="6">
    <source>
        <dbReference type="SAM" id="Phobius"/>
    </source>
</evidence>
<dbReference type="InterPro" id="IPR049453">
    <property type="entry name" value="Memb_transporter_dom"/>
</dbReference>
<keyword evidence="9" id="KW-1185">Reference proteome</keyword>
<keyword evidence="2" id="KW-1003">Cell membrane</keyword>
<evidence type="ECO:0000256" key="3">
    <source>
        <dbReference type="ARBA" id="ARBA00022692"/>
    </source>
</evidence>
<dbReference type="PROSITE" id="PS51257">
    <property type="entry name" value="PROKAR_LIPOPROTEIN"/>
    <property type="match status" value="1"/>
</dbReference>
<evidence type="ECO:0000313" key="8">
    <source>
        <dbReference type="EMBL" id="KAL3818294.1"/>
    </source>
</evidence>
<proteinExistence type="predicted"/>
<evidence type="ECO:0000256" key="4">
    <source>
        <dbReference type="ARBA" id="ARBA00022989"/>
    </source>
</evidence>
<dbReference type="Proteomes" id="UP001634393">
    <property type="component" value="Unassembled WGS sequence"/>
</dbReference>
<dbReference type="PANTHER" id="PTHR30509">
    <property type="entry name" value="P-HYDROXYBENZOIC ACID EFFLUX PUMP SUBUNIT-RELATED"/>
    <property type="match status" value="1"/>
</dbReference>
<sequence>MIRIKSRTDHIMHPVHVAASTAIGVVACVLALLLPYPSLAYYQNASKRLNLFVKAFSAEEITLSKALISQANFLKITGAKLLQSIKSKQHALGDTSNQVPQIPQHKSRMEIALSNCSQIPHRLLNSEIKDDISILEEQLFNQIKNTTNENRVLAESNREKDSNFLQTHQISLTSKDLPSLFFIFCLKFQDVSARKQLNDSKKKNIFFTKKRLMPAIKCSISLGLAVLLGLLYSKENGYWSGLMVAISFAPSREATFRAANVKLQGTVLGTVYAVIFCFILKKYEKIRIISLLPWFVFCSFLCESRMYEKAGGMSAVISAVFILGRDNIGTPSEFGIARILLISLHSLHECVGSINLASFNRLRLEESLKKLKLHVNELGKLIEEAVIEGSLSKMTDILFYGSYALRCIEQELRKMGSSEIWEEAIVTLEIDVKLLRDVVCSRIKCFEEVSSVKSLEIVDRDLEKRKITLDQHEMRRYQMAYSLESNDEMEQNTSCFLQHLEELVTVGGGVEIEDGFLGFLHEWSIDRDQRD</sequence>
<dbReference type="PANTHER" id="PTHR30509:SF9">
    <property type="entry name" value="MULTIDRUG RESISTANCE PROTEIN MDTO"/>
    <property type="match status" value="1"/>
</dbReference>
<evidence type="ECO:0000256" key="2">
    <source>
        <dbReference type="ARBA" id="ARBA00022475"/>
    </source>
</evidence>
<feature type="transmembrane region" description="Helical" evidence="6">
    <location>
        <begin position="212"/>
        <end position="233"/>
    </location>
</feature>
<reference evidence="8 9" key="1">
    <citation type="submission" date="2024-12" db="EMBL/GenBank/DDBJ databases">
        <title>The unique morphological basis and parallel evolutionary history of personate flowers in Penstemon.</title>
        <authorList>
            <person name="Depatie T.H."/>
            <person name="Wessinger C.A."/>
        </authorList>
    </citation>
    <scope>NUCLEOTIDE SEQUENCE [LARGE SCALE GENOMIC DNA]</scope>
    <source>
        <strain evidence="8">WTNN_2</strain>
        <tissue evidence="8">Leaf</tissue>
    </source>
</reference>
<dbReference type="Pfam" id="PF13515">
    <property type="entry name" value="FUSC_2"/>
    <property type="match status" value="1"/>
</dbReference>
<dbReference type="AlphaFoldDB" id="A0ABD3S1D0"/>
<accession>A0ABD3S1D0</accession>
<protein>
    <recommendedName>
        <fullName evidence="7">Integral membrane bound transporter domain-containing protein</fullName>
    </recommendedName>
</protein>
<keyword evidence="5 6" id="KW-0472">Membrane</keyword>
<comment type="caution">
    <text evidence="8">The sequence shown here is derived from an EMBL/GenBank/DDBJ whole genome shotgun (WGS) entry which is preliminary data.</text>
</comment>